<proteinExistence type="predicted"/>
<sequence>MYANWAVQTVDHWPRLDGTSVAPPTSSHLRTSMSCPLSSELREAPQKSATNRRTPAAPLNRRQPCLHLGLPASRELAARRQNNPRRSFPL</sequence>
<evidence type="ECO:0000313" key="2">
    <source>
        <dbReference type="EMBL" id="MAA14525.1"/>
    </source>
</evidence>
<feature type="compositionally biased region" description="Polar residues" evidence="1">
    <location>
        <begin position="22"/>
        <end position="37"/>
    </location>
</feature>
<dbReference type="EMBL" id="GFPF01003379">
    <property type="protein sequence ID" value="MAA14525.1"/>
    <property type="molecule type" value="Transcribed_RNA"/>
</dbReference>
<evidence type="ECO:0000256" key="1">
    <source>
        <dbReference type="SAM" id="MobiDB-lite"/>
    </source>
</evidence>
<dbReference type="AlphaFoldDB" id="A0A224YC85"/>
<accession>A0A224YC85</accession>
<reference evidence="2" key="1">
    <citation type="journal article" date="2017" name="Parasit. Vectors">
        <title>Sialotranscriptomics of Rhipicephalus zambeziensis reveals intricate expression profiles of secretory proteins and suggests tight temporal transcriptional regulation during blood-feeding.</title>
        <authorList>
            <person name="de Castro M.H."/>
            <person name="de Klerk D."/>
            <person name="Pienaar R."/>
            <person name="Rees D.J.G."/>
            <person name="Mans B.J."/>
        </authorList>
    </citation>
    <scope>NUCLEOTIDE SEQUENCE</scope>
    <source>
        <tissue evidence="2">Salivary glands</tissue>
    </source>
</reference>
<name>A0A224YC85_9ACAR</name>
<protein>
    <submittedName>
        <fullName evidence="2">Uncharacterized protein</fullName>
    </submittedName>
</protein>
<feature type="region of interest" description="Disordered" evidence="1">
    <location>
        <begin position="15"/>
        <end position="67"/>
    </location>
</feature>
<organism evidence="2">
    <name type="scientific">Rhipicephalus zambeziensis</name>
    <dbReference type="NCBI Taxonomy" id="60191"/>
    <lineage>
        <taxon>Eukaryota</taxon>
        <taxon>Metazoa</taxon>
        <taxon>Ecdysozoa</taxon>
        <taxon>Arthropoda</taxon>
        <taxon>Chelicerata</taxon>
        <taxon>Arachnida</taxon>
        <taxon>Acari</taxon>
        <taxon>Parasitiformes</taxon>
        <taxon>Ixodida</taxon>
        <taxon>Ixodoidea</taxon>
        <taxon>Ixodidae</taxon>
        <taxon>Rhipicephalinae</taxon>
        <taxon>Rhipicephalus</taxon>
        <taxon>Rhipicephalus</taxon>
    </lineage>
</organism>